<evidence type="ECO:0000256" key="1">
    <source>
        <dbReference type="ARBA" id="ARBA00005505"/>
    </source>
</evidence>
<dbReference type="PANTHER" id="PTHR22984:SF11">
    <property type="entry name" value="AURORA KINASE-RELATED"/>
    <property type="match status" value="1"/>
</dbReference>
<sequence length="362" mass="40962">MTFEDQRVETPIFLEMDSASAECEHKGSEYLMEEIKSRYSVGKLLGEGGEGAVYAGVRLSDGTEVAIKVSQLDPYLGMITIPGETTPIPIEVGLMKMVSQPRRCPNILELLEWFVVQNYLVLILENPSPCMDLMDFCDLHGGKLPEPLARDIMVQVVQAACHCCARGVFHNDIKLENILVNTETLQVKLIDFGVGDLLKGTPYTYCPGTEKYFPPEWFRERLYMGRPTTIWTLGILLYQMLCGKWPFESPEEIIAGHLHFPPDLSKDCQKFISRCLAQKPKSRPSFKKLLKNRWLKSGSRSTQRIPIIRGLETLTEKRTPQVLQNEAAFLDLFSLFSPSPLLCKSLYVSLLVFMFSATLILL</sequence>
<keyword evidence="7" id="KW-0067">ATP-binding</keyword>
<dbReference type="EMBL" id="JAVHJS010000006">
    <property type="protein sequence ID" value="KAK2854987.1"/>
    <property type="molecule type" value="Genomic_DNA"/>
</dbReference>
<reference evidence="11" key="1">
    <citation type="submission" date="2023-08" db="EMBL/GenBank/DDBJ databases">
        <title>Pelteobagrus vachellii genome.</title>
        <authorList>
            <person name="Liu H."/>
        </authorList>
    </citation>
    <scope>NUCLEOTIDE SEQUENCE</scope>
    <source>
        <strain evidence="11">PRFRI_2022a</strain>
        <tissue evidence="11">Muscle</tissue>
    </source>
</reference>
<dbReference type="GO" id="GO:0043066">
    <property type="term" value="P:negative regulation of apoptotic process"/>
    <property type="evidence" value="ECO:0007669"/>
    <property type="project" value="TreeGrafter"/>
</dbReference>
<comment type="similarity">
    <text evidence="1">Belongs to the protein kinase superfamily. CAMK Ser/Thr protein kinase family. PIM subfamily.</text>
</comment>
<evidence type="ECO:0000256" key="6">
    <source>
        <dbReference type="ARBA" id="ARBA00022777"/>
    </source>
</evidence>
<keyword evidence="5" id="KW-0547">Nucleotide-binding</keyword>
<dbReference type="InterPro" id="IPR008271">
    <property type="entry name" value="Ser/Thr_kinase_AS"/>
</dbReference>
<evidence type="ECO:0000256" key="8">
    <source>
        <dbReference type="ARBA" id="ARBA00047899"/>
    </source>
</evidence>
<dbReference type="InterPro" id="IPR051138">
    <property type="entry name" value="PIM_Ser/Thr_kinase"/>
</dbReference>
<organism evidence="11 12">
    <name type="scientific">Tachysurus vachellii</name>
    <name type="common">Darkbarbel catfish</name>
    <name type="synonym">Pelteobagrus vachellii</name>
    <dbReference type="NCBI Taxonomy" id="175792"/>
    <lineage>
        <taxon>Eukaryota</taxon>
        <taxon>Metazoa</taxon>
        <taxon>Chordata</taxon>
        <taxon>Craniata</taxon>
        <taxon>Vertebrata</taxon>
        <taxon>Euteleostomi</taxon>
        <taxon>Actinopterygii</taxon>
        <taxon>Neopterygii</taxon>
        <taxon>Teleostei</taxon>
        <taxon>Ostariophysi</taxon>
        <taxon>Siluriformes</taxon>
        <taxon>Bagridae</taxon>
        <taxon>Tachysurus</taxon>
    </lineage>
</organism>
<comment type="caution">
    <text evidence="11">The sequence shown here is derived from an EMBL/GenBank/DDBJ whole genome shotgun (WGS) entry which is preliminary data.</text>
</comment>
<keyword evidence="4" id="KW-0808">Transferase</keyword>
<dbReference type="InterPro" id="IPR000719">
    <property type="entry name" value="Prot_kinase_dom"/>
</dbReference>
<dbReference type="GO" id="GO:0005524">
    <property type="term" value="F:ATP binding"/>
    <property type="evidence" value="ECO:0007669"/>
    <property type="project" value="UniProtKB-KW"/>
</dbReference>
<evidence type="ECO:0000256" key="5">
    <source>
        <dbReference type="ARBA" id="ARBA00022741"/>
    </source>
</evidence>
<feature type="domain" description="Protein kinase" evidence="10">
    <location>
        <begin position="39"/>
        <end position="295"/>
    </location>
</feature>
<dbReference type="SMART" id="SM00220">
    <property type="entry name" value="S_TKc"/>
    <property type="match status" value="1"/>
</dbReference>
<keyword evidence="6" id="KW-0418">Kinase</keyword>
<proteinExistence type="inferred from homology"/>
<dbReference type="Pfam" id="PF00069">
    <property type="entry name" value="Pkinase"/>
    <property type="match status" value="1"/>
</dbReference>
<dbReference type="AlphaFoldDB" id="A0AA88SX58"/>
<evidence type="ECO:0000256" key="7">
    <source>
        <dbReference type="ARBA" id="ARBA00022840"/>
    </source>
</evidence>
<dbReference type="PROSITE" id="PS00108">
    <property type="entry name" value="PROTEIN_KINASE_ST"/>
    <property type="match status" value="1"/>
</dbReference>
<dbReference type="Gene3D" id="1.10.510.10">
    <property type="entry name" value="Transferase(Phosphotransferase) domain 1"/>
    <property type="match status" value="1"/>
</dbReference>
<evidence type="ECO:0000256" key="3">
    <source>
        <dbReference type="ARBA" id="ARBA00022527"/>
    </source>
</evidence>
<dbReference type="EC" id="2.7.11.1" evidence="2"/>
<accession>A0AA88SX58</accession>
<evidence type="ECO:0000256" key="4">
    <source>
        <dbReference type="ARBA" id="ARBA00022679"/>
    </source>
</evidence>
<dbReference type="Gene3D" id="3.30.200.20">
    <property type="entry name" value="Phosphorylase Kinase, domain 1"/>
    <property type="match status" value="1"/>
</dbReference>
<keyword evidence="12" id="KW-1185">Reference proteome</keyword>
<comment type="catalytic activity">
    <reaction evidence="9">
        <text>L-seryl-[protein] + ATP = O-phospho-L-seryl-[protein] + ADP + H(+)</text>
        <dbReference type="Rhea" id="RHEA:17989"/>
        <dbReference type="Rhea" id="RHEA-COMP:9863"/>
        <dbReference type="Rhea" id="RHEA-COMP:11604"/>
        <dbReference type="ChEBI" id="CHEBI:15378"/>
        <dbReference type="ChEBI" id="CHEBI:29999"/>
        <dbReference type="ChEBI" id="CHEBI:30616"/>
        <dbReference type="ChEBI" id="CHEBI:83421"/>
        <dbReference type="ChEBI" id="CHEBI:456216"/>
        <dbReference type="EC" id="2.7.11.1"/>
    </reaction>
</comment>
<protein>
    <recommendedName>
        <fullName evidence="2">non-specific serine/threonine protein kinase</fullName>
        <ecNumber evidence="2">2.7.11.1</ecNumber>
    </recommendedName>
</protein>
<dbReference type="GO" id="GO:0007346">
    <property type="term" value="P:regulation of mitotic cell cycle"/>
    <property type="evidence" value="ECO:0007669"/>
    <property type="project" value="TreeGrafter"/>
</dbReference>
<keyword evidence="3" id="KW-0723">Serine/threonine-protein kinase</keyword>
<dbReference type="Proteomes" id="UP001187315">
    <property type="component" value="Unassembled WGS sequence"/>
</dbReference>
<dbReference type="PROSITE" id="PS50011">
    <property type="entry name" value="PROTEIN_KINASE_DOM"/>
    <property type="match status" value="1"/>
</dbReference>
<dbReference type="InterPro" id="IPR011009">
    <property type="entry name" value="Kinase-like_dom_sf"/>
</dbReference>
<evidence type="ECO:0000313" key="12">
    <source>
        <dbReference type="Proteomes" id="UP001187315"/>
    </source>
</evidence>
<dbReference type="GO" id="GO:0005737">
    <property type="term" value="C:cytoplasm"/>
    <property type="evidence" value="ECO:0007669"/>
    <property type="project" value="TreeGrafter"/>
</dbReference>
<evidence type="ECO:0000256" key="9">
    <source>
        <dbReference type="ARBA" id="ARBA00048679"/>
    </source>
</evidence>
<evidence type="ECO:0000256" key="2">
    <source>
        <dbReference type="ARBA" id="ARBA00012513"/>
    </source>
</evidence>
<evidence type="ECO:0000313" key="11">
    <source>
        <dbReference type="EMBL" id="KAK2854987.1"/>
    </source>
</evidence>
<gene>
    <name evidence="11" type="ORF">Q7C36_006856</name>
</gene>
<evidence type="ECO:0000259" key="10">
    <source>
        <dbReference type="PROSITE" id="PS50011"/>
    </source>
</evidence>
<name>A0AA88SX58_TACVA</name>
<comment type="catalytic activity">
    <reaction evidence="8">
        <text>L-threonyl-[protein] + ATP = O-phospho-L-threonyl-[protein] + ADP + H(+)</text>
        <dbReference type="Rhea" id="RHEA:46608"/>
        <dbReference type="Rhea" id="RHEA-COMP:11060"/>
        <dbReference type="Rhea" id="RHEA-COMP:11605"/>
        <dbReference type="ChEBI" id="CHEBI:15378"/>
        <dbReference type="ChEBI" id="CHEBI:30013"/>
        <dbReference type="ChEBI" id="CHEBI:30616"/>
        <dbReference type="ChEBI" id="CHEBI:61977"/>
        <dbReference type="ChEBI" id="CHEBI:456216"/>
        <dbReference type="EC" id="2.7.11.1"/>
    </reaction>
</comment>
<dbReference type="GO" id="GO:0004674">
    <property type="term" value="F:protein serine/threonine kinase activity"/>
    <property type="evidence" value="ECO:0007669"/>
    <property type="project" value="UniProtKB-KW"/>
</dbReference>
<dbReference type="SUPFAM" id="SSF56112">
    <property type="entry name" value="Protein kinase-like (PK-like)"/>
    <property type="match status" value="1"/>
</dbReference>
<dbReference type="PANTHER" id="PTHR22984">
    <property type="entry name" value="SERINE/THREONINE-PROTEIN KINASE PIM"/>
    <property type="match status" value="1"/>
</dbReference>